<reference evidence="4 5" key="1">
    <citation type="journal article" date="2021" name="Commun. Biol.">
        <title>The genome of Shorea leprosula (Dipterocarpaceae) highlights the ecological relevance of drought in aseasonal tropical rainforests.</title>
        <authorList>
            <person name="Ng K.K.S."/>
            <person name="Kobayashi M.J."/>
            <person name="Fawcett J.A."/>
            <person name="Hatakeyama M."/>
            <person name="Paape T."/>
            <person name="Ng C.H."/>
            <person name="Ang C.C."/>
            <person name="Tnah L.H."/>
            <person name="Lee C.T."/>
            <person name="Nishiyama T."/>
            <person name="Sese J."/>
            <person name="O'Brien M.J."/>
            <person name="Copetti D."/>
            <person name="Mohd Noor M.I."/>
            <person name="Ong R.C."/>
            <person name="Putra M."/>
            <person name="Sireger I.Z."/>
            <person name="Indrioko S."/>
            <person name="Kosugi Y."/>
            <person name="Izuno A."/>
            <person name="Isagi Y."/>
            <person name="Lee S.L."/>
            <person name="Shimizu K.K."/>
        </authorList>
    </citation>
    <scope>NUCLEOTIDE SEQUENCE [LARGE SCALE GENOMIC DNA]</scope>
    <source>
        <strain evidence="4">214</strain>
    </source>
</reference>
<dbReference type="Gene3D" id="3.30.40.10">
    <property type="entry name" value="Zinc/RING finger domain, C3HC4 (zinc finger)"/>
    <property type="match status" value="1"/>
</dbReference>
<dbReference type="CDD" id="cd00780">
    <property type="entry name" value="NTF2"/>
    <property type="match status" value="1"/>
</dbReference>
<dbReference type="SUPFAM" id="SSF54427">
    <property type="entry name" value="NTF2-like"/>
    <property type="match status" value="1"/>
</dbReference>
<dbReference type="Pfam" id="PF25447">
    <property type="entry name" value="RING_ZNF598"/>
    <property type="match status" value="1"/>
</dbReference>
<dbReference type="InterPro" id="IPR001841">
    <property type="entry name" value="Znf_RING"/>
</dbReference>
<dbReference type="PANTHER" id="PTHR22938:SF18">
    <property type="entry name" value="E3 UBIQUITIN-PROTEIN LIGASE HEL2-LIKE ISOFORM X1"/>
    <property type="match status" value="1"/>
</dbReference>
<protein>
    <submittedName>
        <fullName evidence="4">Uncharacterized protein</fullName>
    </submittedName>
</protein>
<keyword evidence="1" id="KW-0862">Zinc</keyword>
<dbReference type="InterPro" id="IPR002075">
    <property type="entry name" value="NTF2_dom"/>
</dbReference>
<organism evidence="4 5">
    <name type="scientific">Rubroshorea leprosula</name>
    <dbReference type="NCBI Taxonomy" id="152421"/>
    <lineage>
        <taxon>Eukaryota</taxon>
        <taxon>Viridiplantae</taxon>
        <taxon>Streptophyta</taxon>
        <taxon>Embryophyta</taxon>
        <taxon>Tracheophyta</taxon>
        <taxon>Spermatophyta</taxon>
        <taxon>Magnoliopsida</taxon>
        <taxon>eudicotyledons</taxon>
        <taxon>Gunneridae</taxon>
        <taxon>Pentapetalae</taxon>
        <taxon>rosids</taxon>
        <taxon>malvids</taxon>
        <taxon>Malvales</taxon>
        <taxon>Dipterocarpaceae</taxon>
        <taxon>Rubroshorea</taxon>
    </lineage>
</organism>
<evidence type="ECO:0000259" key="2">
    <source>
        <dbReference type="PROSITE" id="PS50089"/>
    </source>
</evidence>
<dbReference type="InterPro" id="IPR032710">
    <property type="entry name" value="NTF2-like_dom_sf"/>
</dbReference>
<dbReference type="InterPro" id="IPR013083">
    <property type="entry name" value="Znf_RING/FYVE/PHD"/>
</dbReference>
<accession>A0AAV5MC33</accession>
<dbReference type="PROSITE" id="PS50089">
    <property type="entry name" value="ZF_RING_2"/>
    <property type="match status" value="1"/>
</dbReference>
<evidence type="ECO:0000313" key="4">
    <source>
        <dbReference type="EMBL" id="GKV46406.1"/>
    </source>
</evidence>
<sequence length="212" mass="23853">MAEIETADAQDSYEKGVIVLVTGCLIAKDNVRKKFTQTFILAPQDNSYFIFSDVFRHIGDSKSQINSVPMASMKIPHHLPRMATNDDCIVCADTLKWVAYGPCGHKEVCSTCVIHLRLVCEDRRCCLCKCESNTIFVTRALGDYTKAINDFTAFPDDPPEGQVGPYWYHGGTQAFFDDLDQYKMMKAMCMLSCAVCQKNEQRTAGSKRRGEF</sequence>
<dbReference type="GO" id="GO:0008270">
    <property type="term" value="F:zinc ion binding"/>
    <property type="evidence" value="ECO:0007669"/>
    <property type="project" value="UniProtKB-KW"/>
</dbReference>
<keyword evidence="1" id="KW-0863">Zinc-finger</keyword>
<feature type="domain" description="NTF2" evidence="3">
    <location>
        <begin position="1"/>
        <end position="57"/>
    </location>
</feature>
<dbReference type="EMBL" id="BPVZ01000207">
    <property type="protein sequence ID" value="GKV46406.1"/>
    <property type="molecule type" value="Genomic_DNA"/>
</dbReference>
<dbReference type="GO" id="GO:0043022">
    <property type="term" value="F:ribosome binding"/>
    <property type="evidence" value="ECO:0007669"/>
    <property type="project" value="TreeGrafter"/>
</dbReference>
<dbReference type="AlphaFoldDB" id="A0AAV5MC33"/>
<keyword evidence="5" id="KW-1185">Reference proteome</keyword>
<dbReference type="InterPro" id="IPR044288">
    <property type="entry name" value="ZNF598/HEL2"/>
</dbReference>
<dbReference type="GO" id="GO:0072344">
    <property type="term" value="P:rescue of stalled ribosome"/>
    <property type="evidence" value="ECO:0007669"/>
    <property type="project" value="InterPro"/>
</dbReference>
<evidence type="ECO:0000259" key="3">
    <source>
        <dbReference type="PROSITE" id="PS50177"/>
    </source>
</evidence>
<dbReference type="Pfam" id="PF02136">
    <property type="entry name" value="NTF2"/>
    <property type="match status" value="1"/>
</dbReference>
<gene>
    <name evidence="4" type="ORF">SLEP1_g53393</name>
</gene>
<dbReference type="PROSITE" id="PS50177">
    <property type="entry name" value="NTF2_DOMAIN"/>
    <property type="match status" value="1"/>
</dbReference>
<name>A0AAV5MC33_9ROSI</name>
<evidence type="ECO:0000256" key="1">
    <source>
        <dbReference type="PROSITE-ProRule" id="PRU00175"/>
    </source>
</evidence>
<evidence type="ECO:0000313" key="5">
    <source>
        <dbReference type="Proteomes" id="UP001054252"/>
    </source>
</evidence>
<feature type="domain" description="RING-type" evidence="2">
    <location>
        <begin position="88"/>
        <end position="129"/>
    </location>
</feature>
<keyword evidence="1" id="KW-0479">Metal-binding</keyword>
<dbReference type="GO" id="GO:0061630">
    <property type="term" value="F:ubiquitin protein ligase activity"/>
    <property type="evidence" value="ECO:0007669"/>
    <property type="project" value="InterPro"/>
</dbReference>
<dbReference type="InterPro" id="IPR018222">
    <property type="entry name" value="Nuclear_transport_factor_2_euk"/>
</dbReference>
<proteinExistence type="predicted"/>
<dbReference type="GO" id="GO:0016567">
    <property type="term" value="P:protein ubiquitination"/>
    <property type="evidence" value="ECO:0007669"/>
    <property type="project" value="TreeGrafter"/>
</dbReference>
<dbReference type="Proteomes" id="UP001054252">
    <property type="component" value="Unassembled WGS sequence"/>
</dbReference>
<dbReference type="PANTHER" id="PTHR22938">
    <property type="entry name" value="ZINC FINGER PROTEIN 598"/>
    <property type="match status" value="1"/>
</dbReference>
<comment type="caution">
    <text evidence="4">The sequence shown here is derived from an EMBL/GenBank/DDBJ whole genome shotgun (WGS) entry which is preliminary data.</text>
</comment>
<dbReference type="Gene3D" id="3.10.450.50">
    <property type="match status" value="1"/>
</dbReference>